<keyword evidence="2" id="KW-1185">Reference proteome</keyword>
<gene>
    <name evidence="1" type="ORF">J2W98_003661</name>
</gene>
<evidence type="ECO:0000313" key="2">
    <source>
        <dbReference type="Proteomes" id="UP001266807"/>
    </source>
</evidence>
<dbReference type="EMBL" id="JAVDUG010000004">
    <property type="protein sequence ID" value="MDR6779381.1"/>
    <property type="molecule type" value="Genomic_DNA"/>
</dbReference>
<evidence type="ECO:0000313" key="1">
    <source>
        <dbReference type="EMBL" id="MDR6779381.1"/>
    </source>
</evidence>
<reference evidence="1 2" key="1">
    <citation type="submission" date="2023-07" db="EMBL/GenBank/DDBJ databases">
        <title>Sorghum-associated microbial communities from plants grown in Nebraska, USA.</title>
        <authorList>
            <person name="Schachtman D."/>
        </authorList>
    </citation>
    <scope>NUCLEOTIDE SEQUENCE [LARGE SCALE GENOMIC DNA]</scope>
    <source>
        <strain evidence="1 2">BE143</strain>
    </source>
</reference>
<dbReference type="Proteomes" id="UP001266807">
    <property type="component" value="Unassembled WGS sequence"/>
</dbReference>
<accession>A0ABU1QIB2</accession>
<name>A0ABU1QIB2_9BACL</name>
<comment type="caution">
    <text evidence="1">The sequence shown here is derived from an EMBL/GenBank/DDBJ whole genome shotgun (WGS) entry which is preliminary data.</text>
</comment>
<proteinExistence type="predicted"/>
<organism evidence="1 2">
    <name type="scientific">Paenibacillus peoriae</name>
    <dbReference type="NCBI Taxonomy" id="59893"/>
    <lineage>
        <taxon>Bacteria</taxon>
        <taxon>Bacillati</taxon>
        <taxon>Bacillota</taxon>
        <taxon>Bacilli</taxon>
        <taxon>Bacillales</taxon>
        <taxon>Paenibacillaceae</taxon>
        <taxon>Paenibacillus</taxon>
    </lineage>
</organism>
<sequence length="67" mass="7618">MKSKIMAQFLVAGDVIIKDRKRYIISNAKTIGDRTSILYSGLKDQKLHSIKQAPKSEFFTVVNDGRF</sequence>
<protein>
    <submittedName>
        <fullName evidence="1">Uncharacterized protein</fullName>
    </submittedName>
</protein>
<dbReference type="RefSeq" id="WP_310168675.1">
    <property type="nucleotide sequence ID" value="NZ_JAVDUG010000004.1"/>
</dbReference>